<dbReference type="OrthoDB" id="9787729at2"/>
<evidence type="ECO:0000256" key="3">
    <source>
        <dbReference type="ARBA" id="ARBA00023291"/>
    </source>
</evidence>
<evidence type="ECO:0000313" key="6">
    <source>
        <dbReference type="Proteomes" id="UP000055035"/>
    </source>
</evidence>
<dbReference type="PANTHER" id="PTHR42845">
    <property type="entry name" value="COENZYME F420-REDUCING HYDROGENASE, GAMMA SUBUNIT"/>
    <property type="match status" value="1"/>
</dbReference>
<dbReference type="GO" id="GO:0051538">
    <property type="term" value="F:3 iron, 4 sulfur cluster binding"/>
    <property type="evidence" value="ECO:0007669"/>
    <property type="project" value="UniProtKB-KW"/>
</dbReference>
<dbReference type="InterPro" id="IPR051349">
    <property type="entry name" value="Hydrogenase_assoc-protein"/>
</dbReference>
<keyword evidence="3" id="KW-0411">Iron-sulfur</keyword>
<reference evidence="5 6" key="1">
    <citation type="submission" date="2015-11" db="EMBL/GenBank/DDBJ databases">
        <title>Genomic analysis of 38 Legionella species identifies large and diverse effector repertoires.</title>
        <authorList>
            <person name="Burstein D."/>
            <person name="Amaro F."/>
            <person name="Zusman T."/>
            <person name="Lifshitz Z."/>
            <person name="Cohen O."/>
            <person name="Gilbert J.A."/>
            <person name="Pupko T."/>
            <person name="Shuman H.A."/>
            <person name="Segal G."/>
        </authorList>
    </citation>
    <scope>NUCLEOTIDE SEQUENCE [LARGE SCALE GENOMIC DNA]</scope>
    <source>
        <strain evidence="5 6">BL-540</strain>
    </source>
</reference>
<evidence type="ECO:0000256" key="1">
    <source>
        <dbReference type="ARBA" id="ARBA00001927"/>
    </source>
</evidence>
<dbReference type="RefSeq" id="WP_058469627.1">
    <property type="nucleotide sequence ID" value="NZ_CAAAIC010000013.1"/>
</dbReference>
<evidence type="ECO:0000313" key="5">
    <source>
        <dbReference type="EMBL" id="KTD19232.1"/>
    </source>
</evidence>
<comment type="cofactor">
    <cofactor evidence="1">
        <name>[3Fe-4S] cluster</name>
        <dbReference type="ChEBI" id="CHEBI:21137"/>
    </cofactor>
</comment>
<keyword evidence="3" id="KW-0003">3Fe-4S</keyword>
<evidence type="ECO:0000259" key="4">
    <source>
        <dbReference type="Pfam" id="PF01058"/>
    </source>
</evidence>
<evidence type="ECO:0000256" key="2">
    <source>
        <dbReference type="ARBA" id="ARBA00023002"/>
    </source>
</evidence>
<keyword evidence="3" id="KW-0408">Iron</keyword>
<dbReference type="AlphaFoldDB" id="A0A0W0VGH3"/>
<dbReference type="Proteomes" id="UP000055035">
    <property type="component" value="Unassembled WGS sequence"/>
</dbReference>
<comment type="caution">
    <text evidence="5">The sequence shown here is derived from an EMBL/GenBank/DDBJ whole genome shotgun (WGS) entry which is preliminary data.</text>
</comment>
<dbReference type="GO" id="GO:0016491">
    <property type="term" value="F:oxidoreductase activity"/>
    <property type="evidence" value="ECO:0007669"/>
    <property type="project" value="UniProtKB-KW"/>
</dbReference>
<name>A0A0W0VGH3_9GAMM</name>
<gene>
    <name evidence="5" type="ORF">Ljor_0029</name>
</gene>
<dbReference type="EMBL" id="LNYJ01000001">
    <property type="protein sequence ID" value="KTD19232.1"/>
    <property type="molecule type" value="Genomic_DNA"/>
</dbReference>
<dbReference type="Pfam" id="PF01058">
    <property type="entry name" value="Oxidored_q6"/>
    <property type="match status" value="1"/>
</dbReference>
<feature type="domain" description="NADH:ubiquinone oxidoreductase-like 20kDa subunit" evidence="4">
    <location>
        <begin position="14"/>
        <end position="150"/>
    </location>
</feature>
<keyword evidence="6" id="KW-1185">Reference proteome</keyword>
<dbReference type="InterPro" id="IPR006137">
    <property type="entry name" value="NADH_UbQ_OxRdtase-like_20kDa"/>
</dbReference>
<dbReference type="Gene3D" id="3.40.50.700">
    <property type="entry name" value="NADH:ubiquinone oxidoreductase-like, 20kDa subunit"/>
    <property type="match status" value="1"/>
</dbReference>
<dbReference type="PATRIC" id="fig|456.5.peg.31"/>
<protein>
    <submittedName>
        <fullName evidence="5">Sulfhydrogenase subunit delta</fullName>
    </submittedName>
</protein>
<dbReference type="STRING" id="456.Ljor_0029"/>
<dbReference type="InterPro" id="IPR037024">
    <property type="entry name" value="NiFe_Hase_small_N_sf"/>
</dbReference>
<keyword evidence="3" id="KW-0479">Metal-binding</keyword>
<dbReference type="SUPFAM" id="SSF56770">
    <property type="entry name" value="HydA/Nqo6-like"/>
    <property type="match status" value="1"/>
</dbReference>
<keyword evidence="2" id="KW-0560">Oxidoreductase</keyword>
<accession>A0A0W0VGH3</accession>
<dbReference type="PANTHER" id="PTHR42845:SF2">
    <property type="entry name" value="F420-NON-REDUCING HYDROGENASE VHU SUBUNIT G"/>
    <property type="match status" value="1"/>
</dbReference>
<proteinExistence type="predicted"/>
<organism evidence="5 6">
    <name type="scientific">Legionella jordanis</name>
    <dbReference type="NCBI Taxonomy" id="456"/>
    <lineage>
        <taxon>Bacteria</taxon>
        <taxon>Pseudomonadati</taxon>
        <taxon>Pseudomonadota</taxon>
        <taxon>Gammaproteobacteria</taxon>
        <taxon>Legionellales</taxon>
        <taxon>Legionellaceae</taxon>
        <taxon>Legionella</taxon>
    </lineage>
</organism>
<sequence length="267" mass="29193">MSKPKLAVHKFTSCDGCQLAFLNAGEALLELTEWLDIIHFAEAGFIDLNAKIDIAFIEGSISTAAEVERIKQIRKNSRYMITIGACATAGGVQALRNLSNHAEWMASVYASPQFIDSLDTSTPISNHVHVDWELWGCPVNSHQVLDAIKSLLAGAAPKIKRDAVCMECKRKGQVCVLVAKKEPCMGPVTQTGCGALCPGLDRACYACYGPFENPNPKSLGEWFKAKQGRSDDEIAARFLHINNQAPAFLKTGTYFKGIKIVKEDKKC</sequence>